<evidence type="ECO:0000256" key="16">
    <source>
        <dbReference type="ARBA" id="ARBA00023167"/>
    </source>
</evidence>
<feature type="domain" description="AdoMet activation" evidence="27">
    <location>
        <begin position="878"/>
        <end position="1168"/>
    </location>
</feature>
<dbReference type="PROSITE" id="PS50970">
    <property type="entry name" value="HCY"/>
    <property type="match status" value="1"/>
</dbReference>
<accession>A0A3N1L0X7</accession>
<dbReference type="Gene3D" id="3.40.50.280">
    <property type="entry name" value="Cobalamin-binding domain"/>
    <property type="match status" value="1"/>
</dbReference>
<evidence type="ECO:0000313" key="30">
    <source>
        <dbReference type="EMBL" id="ROP84096.1"/>
    </source>
</evidence>
<evidence type="ECO:0000256" key="20">
    <source>
        <dbReference type="PIRNR" id="PIRNR000381"/>
    </source>
</evidence>
<evidence type="ECO:0000256" key="18">
    <source>
        <dbReference type="ARBA" id="ARBA00025552"/>
    </source>
</evidence>
<feature type="domain" description="Hcy-binding" evidence="25">
    <location>
        <begin position="1"/>
        <end position="305"/>
    </location>
</feature>
<dbReference type="GO" id="GO:0005829">
    <property type="term" value="C:cytosol"/>
    <property type="evidence" value="ECO:0007669"/>
    <property type="project" value="TreeGrafter"/>
</dbReference>
<dbReference type="GO" id="GO:0031419">
    <property type="term" value="F:cobalamin binding"/>
    <property type="evidence" value="ECO:0007669"/>
    <property type="project" value="UniProtKB-UniRule"/>
</dbReference>
<evidence type="ECO:0000256" key="7">
    <source>
        <dbReference type="ARBA" id="ARBA00013998"/>
    </source>
</evidence>
<name>A0A3N1L0X7_9PROT</name>
<evidence type="ECO:0000256" key="11">
    <source>
        <dbReference type="ARBA" id="ARBA00022679"/>
    </source>
</evidence>
<dbReference type="UniPathway" id="UPA00051">
    <property type="reaction ID" value="UER00081"/>
</dbReference>
<evidence type="ECO:0000259" key="26">
    <source>
        <dbReference type="PROSITE" id="PS50972"/>
    </source>
</evidence>
<evidence type="ECO:0000256" key="12">
    <source>
        <dbReference type="ARBA" id="ARBA00022691"/>
    </source>
</evidence>
<evidence type="ECO:0000256" key="19">
    <source>
        <dbReference type="NCBIfam" id="TIGR02082"/>
    </source>
</evidence>
<dbReference type="InterPro" id="IPR003726">
    <property type="entry name" value="HCY_dom"/>
</dbReference>
<comment type="pathway">
    <text evidence="4 20">Amino-acid biosynthesis; L-methionine biosynthesis via de novo pathway; L-methionine from L-homocysteine (MetH route): step 1/1.</text>
</comment>
<dbReference type="Gene3D" id="3.10.196.10">
    <property type="entry name" value="Vitamin B12-dependent methionine synthase, activation domain"/>
    <property type="match status" value="2"/>
</dbReference>
<sequence>MTDFLTALSESILLCDGAMGSRVQSLDLDTDRDYAGLENCTEILNDSRPDVVRLIHDGYLAAGADCVLTNSFGGSPVTLAEFGIAERAFELNKRAGELAHEAIEPWLAGGRPRFVLGSIGPGTRLPSLGHAPYQTLEDALAIQCAGLVAGGVDAFLIETCQDPLQIKAAVNGAKRARSEAGREDIPLIVQVTVETTGTLLVGTDIAAAATIIRALDVPVMGLNCATGPQEMSEHVRWLSQNWPGPISIQPNAGLPELVDGKTHYPLAPGDLAKWLARFIEEDGIGMVGGCCGTGNEHIAALDAMLRGRAAGGRARPAPAKRTVHWVPSLASLYGQVSLRQENAFLAIGERCNANGSKKFRELQEAGDWDGCVEMGREQQREGSHALDICTAFVGRDEIAEMTEVVTRMRGAVNTPLVIDSTETPVLEHALKLYGGKPIINSINFEDGEGHAAERLRLAKRFGAAVIALTIDEEGMAKDVDSKLRIAHRLHDFARSFGLPSSDLLFDPLTFTIATGNEDDRKLGLWTLEGIERIARELPECQIILGLSNISFGLNAASRTILNSVFLDHAMKRGMTGAIVHASKIVPLHKIPEEEVRVAEDLIYDRRREGYDPLQAFIALFENRKAAQAVKKVRSEKVEERLSQRIVDGERLGLEDDLALAMQTHKPLDIINNFLLDGMKVVGELFGAGKMQLPFVLQSAETMKRAVACLEPHMEKIEGQEKGTIVLATVKGDVHDIGKNLVDIILTNNGYKVVNLGIKQPIANILAAVGEHHADAIGMSGLLVKSTVVMRENLAEMKRNGIGVPVLLGGAALTRKYVEEDCTSIYTDGRVAYARDAFDGLDLMNKVMTGTFDGHLAQVAGKRKGRPTNTKRVLGQAAEPRAMRPVDSEEIRLRRAELHRDTPVPVPPFWGPRTIARVPVAALVPYLNDRMLYQFHWGYRKDGRTLEEFMAWAQQELKPTLKRMLDIVQQQDILLPQACYGYWRCAAEGDAVVLFGDDGATEVARFDLPRQNREGGLCIADFFRTRDQTTPDTRDVIGLQVVTVGQKASDVAREWFADNRYQDYLYLHGLGVEMAEAMAEYVHKRIRAELGFGHEDSREMDRLLQQGYRGSRYSFGYPACPNLHDQVALLRLLGGEQIGITLSDEDQLEPEQSTSAIVVHHPQAKYFSV</sequence>
<keyword evidence="10 20" id="KW-0846">Cobalamin</keyword>
<dbReference type="Pfam" id="PF00809">
    <property type="entry name" value="Pterin_bind"/>
    <property type="match status" value="1"/>
</dbReference>
<feature type="binding site" evidence="22">
    <location>
        <begin position="731"/>
        <end position="735"/>
    </location>
    <ligand>
        <name>methylcob(III)alamin</name>
        <dbReference type="ChEBI" id="CHEBI:28115"/>
    </ligand>
</feature>
<evidence type="ECO:0000259" key="28">
    <source>
        <dbReference type="PROSITE" id="PS51332"/>
    </source>
</evidence>
<dbReference type="Pfam" id="PF02965">
    <property type="entry name" value="Met_synt_B12"/>
    <property type="match status" value="1"/>
</dbReference>
<evidence type="ECO:0000256" key="8">
    <source>
        <dbReference type="ARBA" id="ARBA00022603"/>
    </source>
</evidence>
<dbReference type="InterPro" id="IPR036589">
    <property type="entry name" value="HCY_dom_sf"/>
</dbReference>
<dbReference type="PANTHER" id="PTHR45833">
    <property type="entry name" value="METHIONINE SYNTHASE"/>
    <property type="match status" value="1"/>
</dbReference>
<dbReference type="InterPro" id="IPR006158">
    <property type="entry name" value="Cobalamin-bd"/>
</dbReference>
<keyword evidence="15 20" id="KW-0862">Zinc</keyword>
<dbReference type="InterPro" id="IPR003759">
    <property type="entry name" value="Cbl-bd_cap"/>
</dbReference>
<proteinExistence type="inferred from homology"/>
<evidence type="ECO:0000256" key="22">
    <source>
        <dbReference type="PIRSR" id="PIRSR000381-2"/>
    </source>
</evidence>
<dbReference type="Proteomes" id="UP000278222">
    <property type="component" value="Unassembled WGS sequence"/>
</dbReference>
<comment type="domain">
    <text evidence="20">Modular enzyme with four functionally distinct domains. The isolated Hcy-binding domain catalyzes methyl transfer from free methylcobalamin to homocysteine. The Hcy-binding domain in association with the pterin-binding domain catalyzes the methylation of cob(I)alamin by methyltetrahydrofolate and the methylation of homocysteine. The B12-binding domain binds the cofactor. The AdoMet activation domain binds S-adenosyl-L-methionine. Under aerobic conditions cob(I)alamin can be converted to inactive cob(II)alamin. Reductive methylation by S-adenosyl-L-methionine and flavodoxin regenerates methylcobalamin.</text>
</comment>
<evidence type="ECO:0000256" key="24">
    <source>
        <dbReference type="SAM" id="MobiDB-lite"/>
    </source>
</evidence>
<evidence type="ECO:0000256" key="14">
    <source>
        <dbReference type="ARBA" id="ARBA00022737"/>
    </source>
</evidence>
<comment type="cofactor">
    <cofactor evidence="3 20 21">
        <name>methylcob(III)alamin</name>
        <dbReference type="ChEBI" id="CHEBI:28115"/>
    </cofactor>
</comment>
<dbReference type="Gene3D" id="3.20.20.330">
    <property type="entry name" value="Homocysteine-binding-like domain"/>
    <property type="match status" value="1"/>
</dbReference>
<feature type="binding site" evidence="22">
    <location>
        <position position="779"/>
    </location>
    <ligand>
        <name>methylcob(III)alamin</name>
        <dbReference type="ChEBI" id="CHEBI:28115"/>
    </ligand>
</feature>
<evidence type="ECO:0000256" key="6">
    <source>
        <dbReference type="ARBA" id="ARBA00012032"/>
    </source>
</evidence>
<evidence type="ECO:0000256" key="13">
    <source>
        <dbReference type="ARBA" id="ARBA00022723"/>
    </source>
</evidence>
<keyword evidence="9 20" id="KW-0028">Amino-acid biosynthesis</keyword>
<evidence type="ECO:0000256" key="4">
    <source>
        <dbReference type="ARBA" id="ARBA00005178"/>
    </source>
</evidence>
<feature type="binding site" description="axial binding residue" evidence="21">
    <location>
        <position position="734"/>
    </location>
    <ligand>
        <name>methylcob(III)alamin</name>
        <dbReference type="ChEBI" id="CHEBI:28115"/>
    </ligand>
    <ligandPart>
        <name>Co</name>
        <dbReference type="ChEBI" id="CHEBI:27638"/>
    </ligandPart>
</feature>
<dbReference type="GO" id="GO:0008270">
    <property type="term" value="F:zinc ion binding"/>
    <property type="evidence" value="ECO:0007669"/>
    <property type="project" value="UniProtKB-UniRule"/>
</dbReference>
<dbReference type="EC" id="2.1.1.13" evidence="6 19"/>
<evidence type="ECO:0000256" key="2">
    <source>
        <dbReference type="ARBA" id="ARBA00001947"/>
    </source>
</evidence>
<evidence type="ECO:0000256" key="9">
    <source>
        <dbReference type="ARBA" id="ARBA00022605"/>
    </source>
</evidence>
<gene>
    <name evidence="30" type="ORF">EDC65_3443</name>
</gene>
<evidence type="ECO:0000256" key="21">
    <source>
        <dbReference type="PIRSR" id="PIRSR000381-1"/>
    </source>
</evidence>
<keyword evidence="11 20" id="KW-0808">Transferase</keyword>
<comment type="similarity">
    <text evidence="5">Belongs to the vitamin-B12 dependent methionine synthase family.</text>
</comment>
<dbReference type="SUPFAM" id="SSF56507">
    <property type="entry name" value="Methionine synthase activation domain-like"/>
    <property type="match status" value="1"/>
</dbReference>
<dbReference type="InterPro" id="IPR033706">
    <property type="entry name" value="Met_synthase_B12-bd"/>
</dbReference>
<dbReference type="CDD" id="cd02069">
    <property type="entry name" value="methionine_synthase_B12_BD"/>
    <property type="match status" value="1"/>
</dbReference>
<comment type="function">
    <text evidence="18 20">Catalyzes the transfer of a methyl group from methyl-cobalamin to homocysteine, yielding enzyme-bound cob(I)alamin and methionine. Subsequently, remethylates the cofactor using methyltetrahydrofolate.</text>
</comment>
<dbReference type="Pfam" id="PF02310">
    <property type="entry name" value="B12-binding"/>
    <property type="match status" value="1"/>
</dbReference>
<evidence type="ECO:0000259" key="25">
    <source>
        <dbReference type="PROSITE" id="PS50970"/>
    </source>
</evidence>
<keyword evidence="8 20" id="KW-0489">Methyltransferase</keyword>
<evidence type="ECO:0000256" key="3">
    <source>
        <dbReference type="ARBA" id="ARBA00001956"/>
    </source>
</evidence>
<evidence type="ECO:0000256" key="23">
    <source>
        <dbReference type="PROSITE-ProRule" id="PRU00333"/>
    </source>
</evidence>
<dbReference type="Pfam" id="PF02574">
    <property type="entry name" value="S-methyl_trans"/>
    <property type="match status" value="1"/>
</dbReference>
<evidence type="ECO:0000259" key="29">
    <source>
        <dbReference type="PROSITE" id="PS51337"/>
    </source>
</evidence>
<keyword evidence="12 20" id="KW-0949">S-adenosyl-L-methionine</keyword>
<keyword evidence="31" id="KW-1185">Reference proteome</keyword>
<dbReference type="FunFam" id="1.10.1240.10:FF:000001">
    <property type="entry name" value="Methionine synthase"/>
    <property type="match status" value="1"/>
</dbReference>
<dbReference type="RefSeq" id="WP_123691750.1">
    <property type="nucleotide sequence ID" value="NZ_AP019700.1"/>
</dbReference>
<reference evidence="30 31" key="1">
    <citation type="submission" date="2018-11" db="EMBL/GenBank/DDBJ databases">
        <title>Genomic Encyclopedia of Type Strains, Phase IV (KMG-IV): sequencing the most valuable type-strain genomes for metagenomic binning, comparative biology and taxonomic classification.</title>
        <authorList>
            <person name="Goeker M."/>
        </authorList>
    </citation>
    <scope>NUCLEOTIDE SEQUENCE [LARGE SCALE GENOMIC DNA]</scope>
    <source>
        <strain evidence="30 31">DSM 5900</strain>
    </source>
</reference>
<dbReference type="SUPFAM" id="SSF52242">
    <property type="entry name" value="Cobalamin (vitamin B12)-binding domain"/>
    <property type="match status" value="1"/>
</dbReference>
<comment type="caution">
    <text evidence="30">The sequence shown here is derived from an EMBL/GenBank/DDBJ whole genome shotgun (WGS) entry which is preliminary data.</text>
</comment>
<evidence type="ECO:0000259" key="27">
    <source>
        <dbReference type="PROSITE" id="PS50974"/>
    </source>
</evidence>
<comment type="cofactor">
    <cofactor evidence="2 20 23">
        <name>Zn(2+)</name>
        <dbReference type="ChEBI" id="CHEBI:29105"/>
    </cofactor>
</comment>
<dbReference type="PROSITE" id="PS51332">
    <property type="entry name" value="B12_BINDING"/>
    <property type="match status" value="1"/>
</dbReference>
<evidence type="ECO:0000256" key="5">
    <source>
        <dbReference type="ARBA" id="ARBA00010398"/>
    </source>
</evidence>
<dbReference type="Gene3D" id="3.20.20.20">
    <property type="entry name" value="Dihydropteroate synthase-like"/>
    <property type="match status" value="1"/>
</dbReference>
<protein>
    <recommendedName>
        <fullName evidence="7 19">Methionine synthase</fullName>
        <ecNumber evidence="6 19">2.1.1.13</ecNumber>
    </recommendedName>
    <alternativeName>
        <fullName evidence="20">5-methyltetrahydrofolate--homocysteine methyltransferase</fullName>
    </alternativeName>
</protein>
<dbReference type="SUPFAM" id="SSF82282">
    <property type="entry name" value="Homocysteine S-methyltransferase"/>
    <property type="match status" value="1"/>
</dbReference>
<dbReference type="InterPro" id="IPR000489">
    <property type="entry name" value="Pterin-binding_dom"/>
</dbReference>
<dbReference type="InterPro" id="IPR037010">
    <property type="entry name" value="VitB12-dep_Met_synth_activ_sf"/>
</dbReference>
<dbReference type="FunFam" id="3.20.20.20:FF:000007">
    <property type="entry name" value="Methionine synthase"/>
    <property type="match status" value="1"/>
</dbReference>
<dbReference type="GO" id="GO:0046653">
    <property type="term" value="P:tetrahydrofolate metabolic process"/>
    <property type="evidence" value="ECO:0007669"/>
    <property type="project" value="TreeGrafter"/>
</dbReference>
<dbReference type="SUPFAM" id="SSF47644">
    <property type="entry name" value="Methionine synthase domain"/>
    <property type="match status" value="1"/>
</dbReference>
<dbReference type="EMBL" id="RJKX01000015">
    <property type="protein sequence ID" value="ROP84096.1"/>
    <property type="molecule type" value="Genomic_DNA"/>
</dbReference>
<feature type="binding site" evidence="22">
    <location>
        <position position="836"/>
    </location>
    <ligand>
        <name>methylcob(III)alamin</name>
        <dbReference type="ChEBI" id="CHEBI:28115"/>
    </ligand>
</feature>
<feature type="domain" description="Pterin-binding" evidence="26">
    <location>
        <begin position="344"/>
        <end position="599"/>
    </location>
</feature>
<feature type="region of interest" description="Disordered" evidence="24">
    <location>
        <begin position="860"/>
        <end position="879"/>
    </location>
</feature>
<keyword evidence="14" id="KW-0677">Repeat</keyword>
<dbReference type="SMART" id="SM01018">
    <property type="entry name" value="B12-binding_2"/>
    <property type="match status" value="1"/>
</dbReference>
<dbReference type="Gene3D" id="1.10.1240.10">
    <property type="entry name" value="Methionine synthase domain"/>
    <property type="match status" value="1"/>
</dbReference>
<feature type="binding site" evidence="22">
    <location>
        <position position="1111"/>
    </location>
    <ligand>
        <name>S-adenosyl-L-methionine</name>
        <dbReference type="ChEBI" id="CHEBI:59789"/>
    </ligand>
</feature>
<dbReference type="PROSITE" id="PS51337">
    <property type="entry name" value="B12_BINDING_NTER"/>
    <property type="match status" value="1"/>
</dbReference>
<dbReference type="PROSITE" id="PS50974">
    <property type="entry name" value="ADOMET_ACTIVATION"/>
    <property type="match status" value="1"/>
</dbReference>
<feature type="domain" description="B12-binding" evidence="28">
    <location>
        <begin position="721"/>
        <end position="857"/>
    </location>
</feature>
<dbReference type="InterPro" id="IPR050554">
    <property type="entry name" value="Met_Synthase/Corrinoid"/>
</dbReference>
<dbReference type="AlphaFoldDB" id="A0A3N1L0X7"/>
<evidence type="ECO:0000256" key="1">
    <source>
        <dbReference type="ARBA" id="ARBA00001700"/>
    </source>
</evidence>
<dbReference type="PIRSF" id="PIRSF000381">
    <property type="entry name" value="MetH"/>
    <property type="match status" value="1"/>
</dbReference>
<evidence type="ECO:0000256" key="17">
    <source>
        <dbReference type="ARBA" id="ARBA00023285"/>
    </source>
</evidence>
<evidence type="ECO:0000313" key="31">
    <source>
        <dbReference type="Proteomes" id="UP000278222"/>
    </source>
</evidence>
<feature type="binding site" evidence="21 23">
    <location>
        <position position="224"/>
    </location>
    <ligand>
        <name>Zn(2+)</name>
        <dbReference type="ChEBI" id="CHEBI:29105"/>
    </ligand>
</feature>
<dbReference type="InterPro" id="IPR011822">
    <property type="entry name" value="MetH"/>
</dbReference>
<dbReference type="InterPro" id="IPR011005">
    <property type="entry name" value="Dihydropteroate_synth-like_sf"/>
</dbReference>
<keyword evidence="16 20" id="KW-0486">Methionine biosynthesis</keyword>
<dbReference type="PROSITE" id="PS50972">
    <property type="entry name" value="PTERIN_BINDING"/>
    <property type="match status" value="1"/>
</dbReference>
<dbReference type="PANTHER" id="PTHR45833:SF1">
    <property type="entry name" value="METHIONINE SYNTHASE"/>
    <property type="match status" value="1"/>
</dbReference>
<comment type="catalytic activity">
    <reaction evidence="1 20">
        <text>(6S)-5-methyl-5,6,7,8-tetrahydrofolate + L-homocysteine = (6S)-5,6,7,8-tetrahydrofolate + L-methionine</text>
        <dbReference type="Rhea" id="RHEA:11172"/>
        <dbReference type="ChEBI" id="CHEBI:18608"/>
        <dbReference type="ChEBI" id="CHEBI:57453"/>
        <dbReference type="ChEBI" id="CHEBI:57844"/>
        <dbReference type="ChEBI" id="CHEBI:58199"/>
        <dbReference type="EC" id="2.1.1.13"/>
    </reaction>
</comment>
<evidence type="ECO:0000256" key="15">
    <source>
        <dbReference type="ARBA" id="ARBA00022833"/>
    </source>
</evidence>
<keyword evidence="17 20" id="KW-0170">Cobalt</keyword>
<dbReference type="InterPro" id="IPR004223">
    <property type="entry name" value="VitB12-dep_Met_synth_activ_dom"/>
</dbReference>
<dbReference type="SUPFAM" id="SSF51717">
    <property type="entry name" value="Dihydropteroate synthetase-like"/>
    <property type="match status" value="1"/>
</dbReference>
<evidence type="ECO:0000256" key="10">
    <source>
        <dbReference type="ARBA" id="ARBA00022628"/>
    </source>
</evidence>
<dbReference type="InterPro" id="IPR036594">
    <property type="entry name" value="Meth_synthase_dom"/>
</dbReference>
<dbReference type="GO" id="GO:0050667">
    <property type="term" value="P:homocysteine metabolic process"/>
    <property type="evidence" value="ECO:0007669"/>
    <property type="project" value="TreeGrafter"/>
</dbReference>
<feature type="binding site" evidence="21 23">
    <location>
        <position position="290"/>
    </location>
    <ligand>
        <name>Zn(2+)</name>
        <dbReference type="ChEBI" id="CHEBI:29105"/>
    </ligand>
</feature>
<organism evidence="30 31">
    <name type="scientific">Stella humosa</name>
    <dbReference type="NCBI Taxonomy" id="94"/>
    <lineage>
        <taxon>Bacteria</taxon>
        <taxon>Pseudomonadati</taxon>
        <taxon>Pseudomonadota</taxon>
        <taxon>Alphaproteobacteria</taxon>
        <taxon>Rhodospirillales</taxon>
        <taxon>Stellaceae</taxon>
        <taxon>Stella</taxon>
    </lineage>
</organism>
<feature type="binding site" evidence="22">
    <location>
        <begin position="1165"/>
        <end position="1166"/>
    </location>
    <ligand>
        <name>S-adenosyl-L-methionine</name>
        <dbReference type="ChEBI" id="CHEBI:59789"/>
    </ligand>
</feature>
<feature type="binding site" evidence="21 23">
    <location>
        <position position="291"/>
    </location>
    <ligand>
        <name>Zn(2+)</name>
        <dbReference type="ChEBI" id="CHEBI:29105"/>
    </ligand>
</feature>
<dbReference type="OrthoDB" id="9803687at2"/>
<dbReference type="NCBIfam" id="TIGR02082">
    <property type="entry name" value="metH"/>
    <property type="match status" value="1"/>
</dbReference>
<feature type="domain" description="B12-binding N-terminal" evidence="29">
    <location>
        <begin position="628"/>
        <end position="721"/>
    </location>
</feature>
<dbReference type="GO" id="GO:0008705">
    <property type="term" value="F:methionine synthase activity"/>
    <property type="evidence" value="ECO:0007669"/>
    <property type="project" value="UniProtKB-UniRule"/>
</dbReference>
<dbReference type="GO" id="GO:0032259">
    <property type="term" value="P:methylation"/>
    <property type="evidence" value="ECO:0007669"/>
    <property type="project" value="UniProtKB-KW"/>
</dbReference>
<keyword evidence="13 20" id="KW-0479">Metal-binding</keyword>
<dbReference type="Pfam" id="PF02607">
    <property type="entry name" value="B12-binding_2"/>
    <property type="match status" value="1"/>
</dbReference>
<dbReference type="InterPro" id="IPR036724">
    <property type="entry name" value="Cobalamin-bd_sf"/>
</dbReference>